<keyword evidence="13" id="KW-1185">Reference proteome</keyword>
<keyword evidence="2" id="KW-1003">Cell membrane</keyword>
<feature type="transmembrane region" description="Helical" evidence="8">
    <location>
        <begin position="406"/>
        <end position="427"/>
    </location>
</feature>
<evidence type="ECO:0000256" key="4">
    <source>
        <dbReference type="ARBA" id="ARBA00022741"/>
    </source>
</evidence>
<proteinExistence type="predicted"/>
<dbReference type="InterPro" id="IPR050445">
    <property type="entry name" value="Bact_polysacc_biosynth/exp"/>
</dbReference>
<comment type="subcellular location">
    <subcellularLocation>
        <location evidence="1">Cell membrane</location>
        <topology evidence="1">Multi-pass membrane protein</topology>
    </subcellularLocation>
</comment>
<keyword evidence="3 8" id="KW-0812">Transmembrane</keyword>
<evidence type="ECO:0000256" key="1">
    <source>
        <dbReference type="ARBA" id="ARBA00004651"/>
    </source>
</evidence>
<accession>A0A1G7JBQ2</accession>
<dbReference type="InterPro" id="IPR003856">
    <property type="entry name" value="LPS_length_determ_N"/>
</dbReference>
<keyword evidence="4" id="KW-0547">Nucleotide-binding</keyword>
<protein>
    <submittedName>
        <fullName evidence="12">Capsular exopolysaccharide family</fullName>
    </submittedName>
</protein>
<evidence type="ECO:0000256" key="7">
    <source>
        <dbReference type="ARBA" id="ARBA00023136"/>
    </source>
</evidence>
<feature type="transmembrane region" description="Helical" evidence="8">
    <location>
        <begin position="12"/>
        <end position="32"/>
    </location>
</feature>
<keyword evidence="5" id="KW-0067">ATP-binding</keyword>
<evidence type="ECO:0000313" key="13">
    <source>
        <dbReference type="Proteomes" id="UP000182427"/>
    </source>
</evidence>
<gene>
    <name evidence="12" type="ORF">SAMN05444167_1762</name>
</gene>
<evidence type="ECO:0000256" key="2">
    <source>
        <dbReference type="ARBA" id="ARBA00022475"/>
    </source>
</evidence>
<evidence type="ECO:0000256" key="8">
    <source>
        <dbReference type="SAM" id="Phobius"/>
    </source>
</evidence>
<sequence>MPAEYLQTVLRHRWLIAAMMLAGVTLSVLLHLTTQPLYEARTSVEIQPMNSDFMDARSVAPTATLPSDTVLQTQIKLLSSESLSERVQKQFNGESHPDVVMQNDLLSRLLRTLHLQSGSQIAYEKLIEDTAKNVKVKPSGISQLIEVTCRSWDAAFAARYCNALISEFQEIDLESRATQAKHISDWLVQQAADVRQKAEDSQHRLEVATGGNGLLLNTPTDAMGEQRLREMQTELVRAQADRMQKQAELTEMQDGSADASPDSPAYIALKSRLSDLQAQEAALSNLTDANPKMIHLHAQMAETERAMQHEKGVTTSKLQQAFQAAKHREDLLGLSYRALEGTVSSTLEKSSEIEILRREVQSEQQLYQTLLQRAKEAGFASAVPASTIRIVDTARIPRISVYPQRGMNAILGAFIGLAIGIAIAFVLERQVPRLRLPGDIGRFIKLDELGVIPSPHVELELAAHIKPPLQGALTLSTYRTGATSRDTSTVWRDEALVAEAYRNTTFSVLLSQPDRRSRVFVVTSPEANEGKTTVVTNLGIALSKAKLRVALVDGDLRKPRLHEVLGVDNNKGLRNLLIDGVAAHEDQLDLFWKPTNYENLFLIPSGTGKASISDLLHSAQLDVLFGKLSNAFDVVLIDSPPVLHMSDARILAGHASRTILVFRSGVTKRANAVTVRNMLQRDRVTIAGSILNDFDPRREGQRAYYKGYYEYRGTGADREATT</sequence>
<evidence type="ECO:0000256" key="6">
    <source>
        <dbReference type="ARBA" id="ARBA00022989"/>
    </source>
</evidence>
<dbReference type="InterPro" id="IPR005702">
    <property type="entry name" value="Wzc-like_C"/>
</dbReference>
<evidence type="ECO:0000259" key="11">
    <source>
        <dbReference type="Pfam" id="PF13807"/>
    </source>
</evidence>
<evidence type="ECO:0000259" key="10">
    <source>
        <dbReference type="Pfam" id="PF02706"/>
    </source>
</evidence>
<evidence type="ECO:0000256" key="5">
    <source>
        <dbReference type="ARBA" id="ARBA00022840"/>
    </source>
</evidence>
<dbReference type="InterPro" id="IPR027417">
    <property type="entry name" value="P-loop_NTPase"/>
</dbReference>
<feature type="domain" description="Polysaccharide chain length determinant N-terminal" evidence="10">
    <location>
        <begin position="4"/>
        <end position="89"/>
    </location>
</feature>
<dbReference type="PANTHER" id="PTHR32309:SF13">
    <property type="entry name" value="FERRIC ENTEROBACTIN TRANSPORT PROTEIN FEPE"/>
    <property type="match status" value="1"/>
</dbReference>
<organism evidence="12 13">
    <name type="scientific">Terriglobus roseus</name>
    <dbReference type="NCBI Taxonomy" id="392734"/>
    <lineage>
        <taxon>Bacteria</taxon>
        <taxon>Pseudomonadati</taxon>
        <taxon>Acidobacteriota</taxon>
        <taxon>Terriglobia</taxon>
        <taxon>Terriglobales</taxon>
        <taxon>Acidobacteriaceae</taxon>
        <taxon>Terriglobus</taxon>
    </lineage>
</organism>
<dbReference type="AlphaFoldDB" id="A0A1G7JBQ2"/>
<evidence type="ECO:0000259" key="9">
    <source>
        <dbReference type="Pfam" id="PF01656"/>
    </source>
</evidence>
<dbReference type="CDD" id="cd05387">
    <property type="entry name" value="BY-kinase"/>
    <property type="match status" value="1"/>
</dbReference>
<dbReference type="OrthoDB" id="9775724at2"/>
<dbReference type="PANTHER" id="PTHR32309">
    <property type="entry name" value="TYROSINE-PROTEIN KINASE"/>
    <property type="match status" value="1"/>
</dbReference>
<feature type="domain" description="Tyrosine-protein kinase G-rich" evidence="11">
    <location>
        <begin position="356"/>
        <end position="426"/>
    </location>
</feature>
<name>A0A1G7JBQ2_9BACT</name>
<dbReference type="GO" id="GO:0005886">
    <property type="term" value="C:plasma membrane"/>
    <property type="evidence" value="ECO:0007669"/>
    <property type="project" value="UniProtKB-SubCell"/>
</dbReference>
<dbReference type="Pfam" id="PF13807">
    <property type="entry name" value="GNVR"/>
    <property type="match status" value="1"/>
</dbReference>
<evidence type="ECO:0000313" key="12">
    <source>
        <dbReference type="EMBL" id="SDF22351.1"/>
    </source>
</evidence>
<feature type="domain" description="CobQ/CobB/MinD/ParA nucleotide binding" evidence="9">
    <location>
        <begin position="521"/>
        <end position="702"/>
    </location>
</feature>
<dbReference type="NCBIfam" id="TIGR01007">
    <property type="entry name" value="eps_fam"/>
    <property type="match status" value="1"/>
</dbReference>
<keyword evidence="6 8" id="KW-1133">Transmembrane helix</keyword>
<dbReference type="GO" id="GO:0004713">
    <property type="term" value="F:protein tyrosine kinase activity"/>
    <property type="evidence" value="ECO:0007669"/>
    <property type="project" value="TreeGrafter"/>
</dbReference>
<dbReference type="GO" id="GO:0005524">
    <property type="term" value="F:ATP binding"/>
    <property type="evidence" value="ECO:0007669"/>
    <property type="project" value="UniProtKB-KW"/>
</dbReference>
<dbReference type="Pfam" id="PF02706">
    <property type="entry name" value="Wzz"/>
    <property type="match status" value="1"/>
</dbReference>
<dbReference type="Pfam" id="PF01656">
    <property type="entry name" value="CbiA"/>
    <property type="match status" value="1"/>
</dbReference>
<reference evidence="12 13" key="1">
    <citation type="submission" date="2016-10" db="EMBL/GenBank/DDBJ databases">
        <authorList>
            <person name="de Groot N.N."/>
        </authorList>
    </citation>
    <scope>NUCLEOTIDE SEQUENCE [LARGE SCALE GENOMIC DNA]</scope>
    <source>
        <strain evidence="12 13">GAS232</strain>
    </source>
</reference>
<keyword evidence="7 8" id="KW-0472">Membrane</keyword>
<dbReference type="SUPFAM" id="SSF52540">
    <property type="entry name" value="P-loop containing nucleoside triphosphate hydrolases"/>
    <property type="match status" value="1"/>
</dbReference>
<dbReference type="Proteomes" id="UP000182427">
    <property type="component" value="Chromosome I"/>
</dbReference>
<evidence type="ECO:0000256" key="3">
    <source>
        <dbReference type="ARBA" id="ARBA00022692"/>
    </source>
</evidence>
<dbReference type="Gene3D" id="3.40.50.300">
    <property type="entry name" value="P-loop containing nucleotide triphosphate hydrolases"/>
    <property type="match status" value="1"/>
</dbReference>
<dbReference type="RefSeq" id="WP_083344797.1">
    <property type="nucleotide sequence ID" value="NZ_LT629690.1"/>
</dbReference>
<dbReference type="EMBL" id="LT629690">
    <property type="protein sequence ID" value="SDF22351.1"/>
    <property type="molecule type" value="Genomic_DNA"/>
</dbReference>
<dbReference type="InterPro" id="IPR002586">
    <property type="entry name" value="CobQ/CobB/MinD/ParA_Nub-bd_dom"/>
</dbReference>
<dbReference type="InterPro" id="IPR032807">
    <property type="entry name" value="GNVR"/>
</dbReference>